<dbReference type="NCBIfam" id="TIGR00115">
    <property type="entry name" value="tig"/>
    <property type="match status" value="1"/>
</dbReference>
<dbReference type="Pfam" id="PF05697">
    <property type="entry name" value="Trigger_N"/>
    <property type="match status" value="1"/>
</dbReference>
<dbReference type="InterPro" id="IPR005215">
    <property type="entry name" value="Trig_fac"/>
</dbReference>
<evidence type="ECO:0000256" key="6">
    <source>
        <dbReference type="ARBA" id="ARBA00023110"/>
    </source>
</evidence>
<evidence type="ECO:0000256" key="14">
    <source>
        <dbReference type="SAM" id="Coils"/>
    </source>
</evidence>
<comment type="domain">
    <text evidence="11">Consists of 3 domains; the N-terminus binds the ribosome, the middle domain has PPIase activity, while the C-terminus has intrinsic chaperone activity on its own.</text>
</comment>
<keyword evidence="8 11" id="KW-0413">Isomerase</keyword>
<dbReference type="SUPFAM" id="SSF109998">
    <property type="entry name" value="Triger factor/SurA peptide-binding domain-like"/>
    <property type="match status" value="1"/>
</dbReference>
<comment type="caution">
    <text evidence="16">The sequence shown here is derived from an EMBL/GenBank/DDBJ whole genome shotgun (WGS) entry which is preliminary data.</text>
</comment>
<dbReference type="PROSITE" id="PS50059">
    <property type="entry name" value="FKBP_PPIASE"/>
    <property type="match status" value="1"/>
</dbReference>
<evidence type="ECO:0000256" key="12">
    <source>
        <dbReference type="PROSITE-ProRule" id="PRU00277"/>
    </source>
</evidence>
<dbReference type="PIRSF" id="PIRSF003095">
    <property type="entry name" value="Trigger_factor"/>
    <property type="match status" value="1"/>
</dbReference>
<evidence type="ECO:0000256" key="7">
    <source>
        <dbReference type="ARBA" id="ARBA00023186"/>
    </source>
</evidence>
<dbReference type="PANTHER" id="PTHR30560:SF3">
    <property type="entry name" value="TRIGGER FACTOR-LIKE PROTEIN TIG, CHLOROPLASTIC"/>
    <property type="match status" value="1"/>
</dbReference>
<evidence type="ECO:0000256" key="5">
    <source>
        <dbReference type="ARBA" id="ARBA00022618"/>
    </source>
</evidence>
<evidence type="ECO:0000256" key="11">
    <source>
        <dbReference type="HAMAP-Rule" id="MF_00303"/>
    </source>
</evidence>
<keyword evidence="9 11" id="KW-0131">Cell cycle</keyword>
<dbReference type="InterPro" id="IPR036611">
    <property type="entry name" value="Trigger_fac_ribosome-bd_sf"/>
</dbReference>
<gene>
    <name evidence="11" type="primary">tig</name>
    <name evidence="16" type="ORF">ED208_09320</name>
</gene>
<comment type="subcellular location">
    <subcellularLocation>
        <location evidence="11">Cytoplasm</location>
    </subcellularLocation>
    <text evidence="11">About half TF is bound to the ribosome near the polypeptide exit tunnel while the other half is free in the cytoplasm.</text>
</comment>
<comment type="similarity">
    <text evidence="2 11 13">Belongs to the FKBP-type PPIase family. Tig subfamily.</text>
</comment>
<dbReference type="Pfam" id="PF05698">
    <property type="entry name" value="Trigger_C"/>
    <property type="match status" value="1"/>
</dbReference>
<dbReference type="GO" id="GO:0043022">
    <property type="term" value="F:ribosome binding"/>
    <property type="evidence" value="ECO:0007669"/>
    <property type="project" value="TreeGrafter"/>
</dbReference>
<dbReference type="InterPro" id="IPR001179">
    <property type="entry name" value="PPIase_FKBP_dom"/>
</dbReference>
<dbReference type="AlphaFoldDB" id="A0A3N0VEE8"/>
<evidence type="ECO:0000256" key="3">
    <source>
        <dbReference type="ARBA" id="ARBA00013194"/>
    </source>
</evidence>
<accession>A0A3N0VEE8</accession>
<reference evidence="16 17" key="1">
    <citation type="submission" date="2018-10" db="EMBL/GenBank/DDBJ databases">
        <authorList>
            <person name="Chen W.-M."/>
        </authorList>
    </citation>
    <scope>NUCLEOTIDE SEQUENCE [LARGE SCALE GENOMIC DNA]</scope>
    <source>
        <strain evidence="16 17">THS-13</strain>
    </source>
</reference>
<evidence type="ECO:0000256" key="4">
    <source>
        <dbReference type="ARBA" id="ARBA00016902"/>
    </source>
</evidence>
<evidence type="ECO:0000256" key="1">
    <source>
        <dbReference type="ARBA" id="ARBA00000971"/>
    </source>
</evidence>
<dbReference type="InterPro" id="IPR008881">
    <property type="entry name" value="Trigger_fac_ribosome-bd_bac"/>
</dbReference>
<evidence type="ECO:0000256" key="10">
    <source>
        <dbReference type="ARBA" id="ARBA00029986"/>
    </source>
</evidence>
<evidence type="ECO:0000256" key="8">
    <source>
        <dbReference type="ARBA" id="ARBA00023235"/>
    </source>
</evidence>
<comment type="catalytic activity">
    <reaction evidence="1 11 12">
        <text>[protein]-peptidylproline (omega=180) = [protein]-peptidylproline (omega=0)</text>
        <dbReference type="Rhea" id="RHEA:16237"/>
        <dbReference type="Rhea" id="RHEA-COMP:10747"/>
        <dbReference type="Rhea" id="RHEA-COMP:10748"/>
        <dbReference type="ChEBI" id="CHEBI:83833"/>
        <dbReference type="ChEBI" id="CHEBI:83834"/>
        <dbReference type="EC" id="5.2.1.8"/>
    </reaction>
</comment>
<dbReference type="EC" id="5.2.1.8" evidence="3 11"/>
<dbReference type="InParanoid" id="A0A3N0VEE8"/>
<keyword evidence="7 11" id="KW-0143">Chaperone</keyword>
<dbReference type="GO" id="GO:0043335">
    <property type="term" value="P:protein unfolding"/>
    <property type="evidence" value="ECO:0007669"/>
    <property type="project" value="TreeGrafter"/>
</dbReference>
<keyword evidence="17" id="KW-1185">Reference proteome</keyword>
<sequence length="439" mass="48076">MQVHLETTGALARRLRVQIPAERIDSAVAKRLKNIASRAKLPGFRPGKAPMKVIEAQYKDSARYEAINDLVRETYPEAVDKVQVQPAGYPQFEITGAEGDGFEYVASFEVYPVIVLDKLSGLQISKPAVEISESDIDKLVDNLRKARRIFKEADRPAANGDSVKVDFEGKLDGEAFAGGKGEDVEFEIGAGQFLPDLENGIVGHAVGETFTVDVAFPADYRAEALKGKTAQFTVTIKEVKEVQLPALDDAEFLAAHGLTPEQGAEALRAKARQALENERNKAVKARLKSQVLDQLLAAHPVEVPASLIEQELPRLREEAAARMNMGKIKADKAKELLPDQLFEATAKRRVALGLLIGEVIKTKNITLDSARVEQALAEMAADYEQPEQVQQFYRSRPDMMQGLRAVVLEDQVVDALAADAAISEVSQTLEQLLNPQAQA</sequence>
<evidence type="ECO:0000259" key="15">
    <source>
        <dbReference type="PROSITE" id="PS50059"/>
    </source>
</evidence>
<dbReference type="EMBL" id="RJVO01000003">
    <property type="protein sequence ID" value="ROH91147.1"/>
    <property type="molecule type" value="Genomic_DNA"/>
</dbReference>
<dbReference type="InterPro" id="IPR008880">
    <property type="entry name" value="Trigger_fac_C"/>
</dbReference>
<feature type="domain" description="PPIase FKBP-type" evidence="15">
    <location>
        <begin position="160"/>
        <end position="245"/>
    </location>
</feature>
<dbReference type="GO" id="GO:0051083">
    <property type="term" value="P:'de novo' cotranslational protein folding"/>
    <property type="evidence" value="ECO:0007669"/>
    <property type="project" value="TreeGrafter"/>
</dbReference>
<evidence type="ECO:0000313" key="17">
    <source>
        <dbReference type="Proteomes" id="UP000282106"/>
    </source>
</evidence>
<dbReference type="GO" id="GO:0015031">
    <property type="term" value="P:protein transport"/>
    <property type="evidence" value="ECO:0007669"/>
    <property type="project" value="UniProtKB-UniRule"/>
</dbReference>
<keyword evidence="6 11" id="KW-0697">Rotamase</keyword>
<keyword evidence="5 11" id="KW-0132">Cell division</keyword>
<proteinExistence type="inferred from homology"/>
<dbReference type="GO" id="GO:0051301">
    <property type="term" value="P:cell division"/>
    <property type="evidence" value="ECO:0007669"/>
    <property type="project" value="UniProtKB-KW"/>
</dbReference>
<dbReference type="HAMAP" id="MF_00303">
    <property type="entry name" value="Trigger_factor_Tig"/>
    <property type="match status" value="1"/>
</dbReference>
<evidence type="ECO:0000256" key="2">
    <source>
        <dbReference type="ARBA" id="ARBA00005464"/>
    </source>
</evidence>
<dbReference type="InterPro" id="IPR027304">
    <property type="entry name" value="Trigger_fact/SurA_dom_sf"/>
</dbReference>
<dbReference type="FunCoup" id="A0A3N0VEE8">
    <property type="interactions" value="670"/>
</dbReference>
<dbReference type="InterPro" id="IPR046357">
    <property type="entry name" value="PPIase_dom_sf"/>
</dbReference>
<dbReference type="SUPFAM" id="SSF54534">
    <property type="entry name" value="FKBP-like"/>
    <property type="match status" value="1"/>
</dbReference>
<evidence type="ECO:0000256" key="13">
    <source>
        <dbReference type="RuleBase" id="RU003914"/>
    </source>
</evidence>
<dbReference type="Pfam" id="PF00254">
    <property type="entry name" value="FKBP_C"/>
    <property type="match status" value="1"/>
</dbReference>
<keyword evidence="11" id="KW-0963">Cytoplasm</keyword>
<dbReference type="Gene3D" id="1.10.3120.10">
    <property type="entry name" value="Trigger factor, C-terminal domain"/>
    <property type="match status" value="1"/>
</dbReference>
<evidence type="ECO:0000313" key="16">
    <source>
        <dbReference type="EMBL" id="ROH91147.1"/>
    </source>
</evidence>
<dbReference type="InterPro" id="IPR037041">
    <property type="entry name" value="Trigger_fac_C_sf"/>
</dbReference>
<dbReference type="PANTHER" id="PTHR30560">
    <property type="entry name" value="TRIGGER FACTOR CHAPERONE AND PEPTIDYL-PROLYL CIS/TRANS ISOMERASE"/>
    <property type="match status" value="1"/>
</dbReference>
<dbReference type="Gene3D" id="3.10.50.40">
    <property type="match status" value="1"/>
</dbReference>
<dbReference type="GO" id="GO:0044183">
    <property type="term" value="F:protein folding chaperone"/>
    <property type="evidence" value="ECO:0007669"/>
    <property type="project" value="TreeGrafter"/>
</dbReference>
<name>A0A3N0VEE8_9GAMM</name>
<comment type="function">
    <text evidence="11">Involved in protein export. Acts as a chaperone by maintaining the newly synthesized protein in an open conformation. Functions as a peptidyl-prolyl cis-trans isomerase.</text>
</comment>
<keyword evidence="14" id="KW-0175">Coiled coil</keyword>
<protein>
    <recommendedName>
        <fullName evidence="4 11">Trigger factor</fullName>
        <shortName evidence="11">TF</shortName>
        <ecNumber evidence="3 11">5.2.1.8</ecNumber>
    </recommendedName>
    <alternativeName>
        <fullName evidence="10 11">PPIase</fullName>
    </alternativeName>
</protein>
<dbReference type="GO" id="GO:0003755">
    <property type="term" value="F:peptidyl-prolyl cis-trans isomerase activity"/>
    <property type="evidence" value="ECO:0007669"/>
    <property type="project" value="UniProtKB-UniRule"/>
</dbReference>
<organism evidence="16 17">
    <name type="scientific">Stagnimonas aquatica</name>
    <dbReference type="NCBI Taxonomy" id="2689987"/>
    <lineage>
        <taxon>Bacteria</taxon>
        <taxon>Pseudomonadati</taxon>
        <taxon>Pseudomonadota</taxon>
        <taxon>Gammaproteobacteria</taxon>
        <taxon>Nevskiales</taxon>
        <taxon>Nevskiaceae</taxon>
        <taxon>Stagnimonas</taxon>
    </lineage>
</organism>
<dbReference type="FunFam" id="3.10.50.40:FF:000001">
    <property type="entry name" value="Trigger factor"/>
    <property type="match status" value="1"/>
</dbReference>
<feature type="coiled-coil region" evidence="14">
    <location>
        <begin position="261"/>
        <end position="288"/>
    </location>
</feature>
<dbReference type="Gene3D" id="3.30.70.1050">
    <property type="entry name" value="Trigger factor ribosome-binding domain"/>
    <property type="match status" value="1"/>
</dbReference>
<dbReference type="Proteomes" id="UP000282106">
    <property type="component" value="Unassembled WGS sequence"/>
</dbReference>
<dbReference type="SUPFAM" id="SSF102735">
    <property type="entry name" value="Trigger factor ribosome-binding domain"/>
    <property type="match status" value="1"/>
</dbReference>
<evidence type="ECO:0000256" key="9">
    <source>
        <dbReference type="ARBA" id="ARBA00023306"/>
    </source>
</evidence>
<dbReference type="GO" id="GO:0005737">
    <property type="term" value="C:cytoplasm"/>
    <property type="evidence" value="ECO:0007669"/>
    <property type="project" value="UniProtKB-SubCell"/>
</dbReference>
<dbReference type="RefSeq" id="WP_123211602.1">
    <property type="nucleotide sequence ID" value="NZ_RJVO01000003.1"/>
</dbReference>